<sequence>MFMRCLALSRREGSYSDSHSHSIMRWWMFDRSGAIGSTSFNIHQQSLDFLQVLTVGLSEMSETRPTIDMEPLEKEIPSDTPSLGRIVIK</sequence>
<reference evidence="1 2" key="1">
    <citation type="journal article" date="2018" name="New Phytol.">
        <title>Phylogenomics of Endogonaceae and evolution of mycorrhizas within Mucoromycota.</title>
        <authorList>
            <person name="Chang Y."/>
            <person name="Desiro A."/>
            <person name="Na H."/>
            <person name="Sandor L."/>
            <person name="Lipzen A."/>
            <person name="Clum A."/>
            <person name="Barry K."/>
            <person name="Grigoriev I.V."/>
            <person name="Martin F.M."/>
            <person name="Stajich J.E."/>
            <person name="Smith M.E."/>
            <person name="Bonito G."/>
            <person name="Spatafora J.W."/>
        </authorList>
    </citation>
    <scope>NUCLEOTIDE SEQUENCE [LARGE SCALE GENOMIC DNA]</scope>
    <source>
        <strain evidence="1 2">GMNB39</strain>
    </source>
</reference>
<gene>
    <name evidence="1" type="ORF">BC936DRAFT_142841</name>
</gene>
<keyword evidence="2" id="KW-1185">Reference proteome</keyword>
<organism evidence="1 2">
    <name type="scientific">Jimgerdemannia flammicorona</name>
    <dbReference type="NCBI Taxonomy" id="994334"/>
    <lineage>
        <taxon>Eukaryota</taxon>
        <taxon>Fungi</taxon>
        <taxon>Fungi incertae sedis</taxon>
        <taxon>Mucoromycota</taxon>
        <taxon>Mucoromycotina</taxon>
        <taxon>Endogonomycetes</taxon>
        <taxon>Endogonales</taxon>
        <taxon>Endogonaceae</taxon>
        <taxon>Jimgerdemannia</taxon>
    </lineage>
</organism>
<dbReference type="AlphaFoldDB" id="A0A432ZZU5"/>
<evidence type="ECO:0000313" key="1">
    <source>
        <dbReference type="EMBL" id="RUO95984.1"/>
    </source>
</evidence>
<dbReference type="Pfam" id="PF17667">
    <property type="entry name" value="Pkinase_fungal"/>
    <property type="match status" value="1"/>
</dbReference>
<dbReference type="EMBL" id="RBNI01024303">
    <property type="protein sequence ID" value="RUO95984.1"/>
    <property type="molecule type" value="Genomic_DNA"/>
</dbReference>
<dbReference type="Proteomes" id="UP000268093">
    <property type="component" value="Unassembled WGS sequence"/>
</dbReference>
<proteinExistence type="predicted"/>
<name>A0A432ZZU5_9FUNG</name>
<evidence type="ECO:0000313" key="2">
    <source>
        <dbReference type="Proteomes" id="UP000268093"/>
    </source>
</evidence>
<dbReference type="OrthoDB" id="5584477at2759"/>
<protein>
    <submittedName>
        <fullName evidence="1">Uncharacterized protein</fullName>
    </submittedName>
</protein>
<accession>A0A432ZZU5</accession>
<comment type="caution">
    <text evidence="1">The sequence shown here is derived from an EMBL/GenBank/DDBJ whole genome shotgun (WGS) entry which is preliminary data.</text>
</comment>
<dbReference type="InterPro" id="IPR040976">
    <property type="entry name" value="Pkinase_fungal"/>
</dbReference>